<dbReference type="Pfam" id="PF01917">
    <property type="entry name" value="Flagellin_arch-type"/>
    <property type="match status" value="1"/>
</dbReference>
<evidence type="ECO:0000313" key="2">
    <source>
        <dbReference type="Proteomes" id="UP001320972"/>
    </source>
</evidence>
<proteinExistence type="predicted"/>
<accession>A0ABT2QH91</accession>
<dbReference type="Proteomes" id="UP001320972">
    <property type="component" value="Unassembled WGS sequence"/>
</dbReference>
<reference evidence="1 2" key="1">
    <citation type="submission" date="2022-09" db="EMBL/GenBank/DDBJ databases">
        <title>Enrichment on poylsaccharides allowed isolation of novel metabolic and taxonomic groups of Haloarchaea.</title>
        <authorList>
            <person name="Sorokin D.Y."/>
            <person name="Elcheninov A.G."/>
            <person name="Khizhniak T.V."/>
            <person name="Kolganova T.V."/>
            <person name="Kublanov I.V."/>
        </authorList>
    </citation>
    <scope>NUCLEOTIDE SEQUENCE [LARGE SCALE GENOMIC DNA]</scope>
    <source>
        <strain evidence="1 2">AArc-m2/3/4</strain>
    </source>
</reference>
<sequence length="148" mass="15952">MGFSTSGAAAILFIGLLIAVSIAYPALETANDRRMTAIEDRDQRALDVRNTDVAVTSAVYEADADELTLEIRNTGSTTLSVTETDLLVDGIYQSGYETAVEANTARTLWQPGETLTMSLTYDDPTRVKIVTENGIAKTVIGDELEVTN</sequence>
<dbReference type="RefSeq" id="WP_338008442.1">
    <property type="nucleotide sequence ID" value="NZ_JAOPKB010000011.1"/>
</dbReference>
<dbReference type="EMBL" id="JAOPKB010000011">
    <property type="protein sequence ID" value="MCU4974295.1"/>
    <property type="molecule type" value="Genomic_DNA"/>
</dbReference>
<keyword evidence="1" id="KW-0282">Flagellum</keyword>
<name>A0ABT2QH91_9EURY</name>
<dbReference type="PANTHER" id="PTHR42200">
    <property type="entry name" value="ARCHAEAL FLAGELLA-RELATED PROTEIN F-RELATED"/>
    <property type="match status" value="1"/>
</dbReference>
<gene>
    <name evidence="1" type="ORF">OB955_16335</name>
</gene>
<keyword evidence="1" id="KW-0969">Cilium</keyword>
<dbReference type="InterPro" id="IPR002774">
    <property type="entry name" value="Flagellin_arc-type"/>
</dbReference>
<dbReference type="PANTHER" id="PTHR42200:SF2">
    <property type="entry name" value="ARCHAEAL FLAGELLA-RELATED PROTEIN F"/>
    <property type="match status" value="1"/>
</dbReference>
<comment type="caution">
    <text evidence="1">The sequence shown here is derived from an EMBL/GenBank/DDBJ whole genome shotgun (WGS) entry which is preliminary data.</text>
</comment>
<keyword evidence="1" id="KW-0966">Cell projection</keyword>
<organism evidence="1 2">
    <name type="scientific">Natronoglomus mannanivorans</name>
    <dbReference type="NCBI Taxonomy" id="2979990"/>
    <lineage>
        <taxon>Archaea</taxon>
        <taxon>Methanobacteriati</taxon>
        <taxon>Methanobacteriota</taxon>
        <taxon>Stenosarchaea group</taxon>
        <taxon>Halobacteria</taxon>
        <taxon>Halobacteriales</taxon>
        <taxon>Natrialbaceae</taxon>
        <taxon>Natronoglomus</taxon>
    </lineage>
</organism>
<keyword evidence="2" id="KW-1185">Reference proteome</keyword>
<protein>
    <submittedName>
        <fullName evidence="1">Flagellin</fullName>
    </submittedName>
</protein>
<evidence type="ECO:0000313" key="1">
    <source>
        <dbReference type="EMBL" id="MCU4974295.1"/>
    </source>
</evidence>